<feature type="region of interest" description="Disordered" evidence="1">
    <location>
        <begin position="109"/>
        <end position="185"/>
    </location>
</feature>
<dbReference type="Proteomes" id="UP000527355">
    <property type="component" value="Unassembled WGS sequence"/>
</dbReference>
<comment type="caution">
    <text evidence="3">The sequence shown here is derived from an EMBL/GenBank/DDBJ whole genome shotgun (WGS) entry which is preliminary data.</text>
</comment>
<keyword evidence="4" id="KW-1185">Reference proteome</keyword>
<proteinExistence type="predicted"/>
<evidence type="ECO:0000256" key="2">
    <source>
        <dbReference type="SAM" id="SignalP"/>
    </source>
</evidence>
<name>A0A7J7VIH8_MYOMY</name>
<protein>
    <submittedName>
        <fullName evidence="3">Uncharacterized protein</fullName>
    </submittedName>
</protein>
<feature type="chain" id="PRO_5029897640" evidence="2">
    <location>
        <begin position="17"/>
        <end position="321"/>
    </location>
</feature>
<keyword evidence="2" id="KW-0732">Signal</keyword>
<evidence type="ECO:0000256" key="1">
    <source>
        <dbReference type="SAM" id="MobiDB-lite"/>
    </source>
</evidence>
<dbReference type="EMBL" id="JABWUV010000010">
    <property type="protein sequence ID" value="KAF6324929.1"/>
    <property type="molecule type" value="Genomic_DNA"/>
</dbReference>
<feature type="region of interest" description="Disordered" evidence="1">
    <location>
        <begin position="276"/>
        <end position="307"/>
    </location>
</feature>
<organism evidence="3 4">
    <name type="scientific">Myotis myotis</name>
    <name type="common">Greater mouse-eared bat</name>
    <name type="synonym">Vespertilio myotis</name>
    <dbReference type="NCBI Taxonomy" id="51298"/>
    <lineage>
        <taxon>Eukaryota</taxon>
        <taxon>Metazoa</taxon>
        <taxon>Chordata</taxon>
        <taxon>Craniata</taxon>
        <taxon>Vertebrata</taxon>
        <taxon>Euteleostomi</taxon>
        <taxon>Mammalia</taxon>
        <taxon>Eutheria</taxon>
        <taxon>Laurasiatheria</taxon>
        <taxon>Chiroptera</taxon>
        <taxon>Yangochiroptera</taxon>
        <taxon>Vespertilionidae</taxon>
        <taxon>Myotis</taxon>
    </lineage>
</organism>
<dbReference type="AlphaFoldDB" id="A0A7J7VIH8"/>
<reference evidence="3 4" key="1">
    <citation type="journal article" date="2020" name="Nature">
        <title>Six reference-quality genomes reveal evolution of bat adaptations.</title>
        <authorList>
            <person name="Jebb D."/>
            <person name="Huang Z."/>
            <person name="Pippel M."/>
            <person name="Hughes G.M."/>
            <person name="Lavrichenko K."/>
            <person name="Devanna P."/>
            <person name="Winkler S."/>
            <person name="Jermiin L.S."/>
            <person name="Skirmuntt E.C."/>
            <person name="Katzourakis A."/>
            <person name="Burkitt-Gray L."/>
            <person name="Ray D.A."/>
            <person name="Sullivan K.A.M."/>
            <person name="Roscito J.G."/>
            <person name="Kirilenko B.M."/>
            <person name="Davalos L.M."/>
            <person name="Corthals A.P."/>
            <person name="Power M.L."/>
            <person name="Jones G."/>
            <person name="Ransome R.D."/>
            <person name="Dechmann D.K.N."/>
            <person name="Locatelli A.G."/>
            <person name="Puechmaille S.J."/>
            <person name="Fedrigo O."/>
            <person name="Jarvis E.D."/>
            <person name="Hiller M."/>
            <person name="Vernes S.C."/>
            <person name="Myers E.W."/>
            <person name="Teeling E.C."/>
        </authorList>
    </citation>
    <scope>NUCLEOTIDE SEQUENCE [LARGE SCALE GENOMIC DNA]</scope>
    <source>
        <strain evidence="3">MMyoMyo1</strain>
        <tissue evidence="3">Flight muscle</tissue>
    </source>
</reference>
<accession>A0A7J7VIH8</accession>
<evidence type="ECO:0000313" key="3">
    <source>
        <dbReference type="EMBL" id="KAF6324929.1"/>
    </source>
</evidence>
<gene>
    <name evidence="3" type="ORF">mMyoMyo1_008379</name>
</gene>
<sequence>MTLLSLSFLLLAACFGGRWEEEAVREVSIVFWKPASELGVAKAVSQCQCLWAVPGRHLKGDIPTWEFLSLERAGLLLWGESDRTSFSAFRPAGGPCPWRFWSSRSAQYHAGPRRRPRRPLPCSPARKSLPSGVCPGQAPAPASAEGLGQLRGQRAVQAAGPPRELDKPQGCPSPRGGPERFPDWDISASWHRRPTFHGRWPRGTGLPGRGPRHRGTYHVPGLHHRTFQTSSPLSSLERRIQTGFQLSPFRGGNQGTEWLLVLPVNRTARQEVTVGAQAARPCRPPPPPRGSDLPGEQGAVAQGLGAVPSPPLGGKFCSCWA</sequence>
<feature type="signal peptide" evidence="2">
    <location>
        <begin position="1"/>
        <end position="16"/>
    </location>
</feature>
<evidence type="ECO:0000313" key="4">
    <source>
        <dbReference type="Proteomes" id="UP000527355"/>
    </source>
</evidence>